<dbReference type="AlphaFoldDB" id="D3HQQ8"/>
<organism evidence="1 2">
    <name type="scientific">Legionella longbeachae serogroup 1 (strain NSW150)</name>
    <dbReference type="NCBI Taxonomy" id="661367"/>
    <lineage>
        <taxon>Bacteria</taxon>
        <taxon>Pseudomonadati</taxon>
        <taxon>Pseudomonadota</taxon>
        <taxon>Gammaproteobacteria</taxon>
        <taxon>Legionellales</taxon>
        <taxon>Legionellaceae</taxon>
        <taxon>Legionella</taxon>
    </lineage>
</organism>
<evidence type="ECO:0000313" key="1">
    <source>
        <dbReference type="EMBL" id="CBJ11228.1"/>
    </source>
</evidence>
<sequence>MVVHFKKQLIQTMVVLLRKFGTKELSEEDTKIKQSLNVNAKQQQGFNNYLSKKYAPPFSANPSLINLVDKAFELTLTIIVHLFKHDALMMDFLISCKHRQNKKTLSPEF</sequence>
<dbReference type="KEGG" id="llo:LLO_0882"/>
<dbReference type="EMBL" id="FN650140">
    <property type="protein sequence ID" value="CBJ11228.1"/>
    <property type="molecule type" value="Genomic_DNA"/>
</dbReference>
<name>D3HQQ8_LEGLN</name>
<evidence type="ECO:0000313" key="2">
    <source>
        <dbReference type="Proteomes" id="UP000001060"/>
    </source>
</evidence>
<proteinExistence type="predicted"/>
<dbReference type="Proteomes" id="UP000001060">
    <property type="component" value="Chromosome"/>
</dbReference>
<protein>
    <submittedName>
        <fullName evidence="1">Uncharacterized protein</fullName>
    </submittedName>
</protein>
<dbReference type="RefSeq" id="WP_003632466.1">
    <property type="nucleotide sequence ID" value="NC_013861.1"/>
</dbReference>
<accession>D3HQQ8</accession>
<dbReference type="GeneID" id="40925115"/>
<gene>
    <name evidence="1" type="ordered locus">LLO_0882</name>
</gene>
<reference evidence="1 2" key="1">
    <citation type="journal article" date="2010" name="PLoS Genet.">
        <title>Analysis of the Legionella longbeachae genome and transcriptome uncovers unique strategies to cause Legionnaires' disease.</title>
        <authorList>
            <person name="Cazalet C."/>
            <person name="Gomez-Valero L."/>
            <person name="Rusniok C."/>
            <person name="Lomma M."/>
            <person name="Dervins-Ravault D."/>
            <person name="Newton H."/>
            <person name="Sansom F."/>
            <person name="Jarraud S."/>
            <person name="Zidane N."/>
            <person name="Ma L."/>
            <person name="Bouchier C."/>
            <person name="Etienne J."/>
            <person name="Hartland E."/>
            <person name="Buchrieser C."/>
        </authorList>
    </citation>
    <scope>NUCLEOTIDE SEQUENCE [LARGE SCALE GENOMIC DNA]</scope>
    <source>
        <strain evidence="1 2">NSW150</strain>
    </source>
</reference>
<keyword evidence="2" id="KW-1185">Reference proteome</keyword>
<dbReference type="HOGENOM" id="CLU_2180546_0_0_6"/>